<reference evidence="8 9" key="1">
    <citation type="submission" date="2014-12" db="EMBL/GenBank/DDBJ databases">
        <title>Genome assembly of Enhygromyxa salina DSM 15201.</title>
        <authorList>
            <person name="Sharma G."/>
            <person name="Subramanian S."/>
        </authorList>
    </citation>
    <scope>NUCLEOTIDE SEQUENCE [LARGE SCALE GENOMIC DNA]</scope>
    <source>
        <strain evidence="8 9">DSM 15201</strain>
    </source>
</reference>
<accession>A0A0C2DCH4</accession>
<dbReference type="Gene3D" id="1.10.630.10">
    <property type="entry name" value="Cytochrome P450"/>
    <property type="match status" value="1"/>
</dbReference>
<dbReference type="InterPro" id="IPR036396">
    <property type="entry name" value="Cyt_P450_sf"/>
</dbReference>
<proteinExistence type="inferred from homology"/>
<dbReference type="SUPFAM" id="SSF48264">
    <property type="entry name" value="Cytochrome P450"/>
    <property type="match status" value="1"/>
</dbReference>
<dbReference type="InterPro" id="IPR017972">
    <property type="entry name" value="Cyt_P450_CS"/>
</dbReference>
<dbReference type="Proteomes" id="UP000031599">
    <property type="component" value="Unassembled WGS sequence"/>
</dbReference>
<dbReference type="PRINTS" id="PR00385">
    <property type="entry name" value="P450"/>
</dbReference>
<dbReference type="GO" id="GO:0008395">
    <property type="term" value="F:steroid hydroxylase activity"/>
    <property type="evidence" value="ECO:0007669"/>
    <property type="project" value="TreeGrafter"/>
</dbReference>
<name>A0A0C2DCH4_9BACT</name>
<dbReference type="PANTHER" id="PTHR46696">
    <property type="entry name" value="P450, PUTATIVE (EUROFUNG)-RELATED"/>
    <property type="match status" value="1"/>
</dbReference>
<evidence type="ECO:0000256" key="4">
    <source>
        <dbReference type="ARBA" id="ARBA00023002"/>
    </source>
</evidence>
<dbReference type="AlphaFoldDB" id="A0A0C2DCH4"/>
<organism evidence="8 9">
    <name type="scientific">Enhygromyxa salina</name>
    <dbReference type="NCBI Taxonomy" id="215803"/>
    <lineage>
        <taxon>Bacteria</taxon>
        <taxon>Pseudomonadati</taxon>
        <taxon>Myxococcota</taxon>
        <taxon>Polyangia</taxon>
        <taxon>Nannocystales</taxon>
        <taxon>Nannocystaceae</taxon>
        <taxon>Enhygromyxa</taxon>
    </lineage>
</organism>
<dbReference type="GO" id="GO:0020037">
    <property type="term" value="F:heme binding"/>
    <property type="evidence" value="ECO:0007669"/>
    <property type="project" value="InterPro"/>
</dbReference>
<dbReference type="GO" id="GO:0006707">
    <property type="term" value="P:cholesterol catabolic process"/>
    <property type="evidence" value="ECO:0007669"/>
    <property type="project" value="TreeGrafter"/>
</dbReference>
<dbReference type="PROSITE" id="PS00086">
    <property type="entry name" value="CYTOCHROME_P450"/>
    <property type="match status" value="1"/>
</dbReference>
<dbReference type="InterPro" id="IPR001128">
    <property type="entry name" value="Cyt_P450"/>
</dbReference>
<evidence type="ECO:0000256" key="2">
    <source>
        <dbReference type="ARBA" id="ARBA00022617"/>
    </source>
</evidence>
<sequence>MHLSDPDTYIQGMPHDHFEWLRTRDPVSWQPEGYWAVTRHADVAAVLRTPSIFSSWRGGVRFEDPAAEFLDRLRESMLNQDPPGHTRLRQLVSRAFTPRRLRELDTQIQNYARNLVQRAQGECDFAQMIAGEMPLTVICDVLGVPKEDRHELYGLTEQLLSSEESPETVRAAAMTMRAYSVKLAGQRGRSELVDELLGAGLTDGEFQAFFMLLFLSGSDTTRSLLCYGLDLLLDRPKDIERLRADRSLLPAAIEEMLRYEPPVIHFRRTAACDTVLGGKSIAEGDKVLVFFPAANRDEEVFPHAERFDITRSPNPQLSFGMGPHHCLGAALARMEARHVLDQMLNRRWERRGNIESLRSNFVRGVRSLTIHIA</sequence>
<evidence type="ECO:0000256" key="6">
    <source>
        <dbReference type="ARBA" id="ARBA00023033"/>
    </source>
</evidence>
<protein>
    <submittedName>
        <fullName evidence="8">Putative cytochrome P450 hydroxylase</fullName>
    </submittedName>
</protein>
<dbReference type="GO" id="GO:0005506">
    <property type="term" value="F:iron ion binding"/>
    <property type="evidence" value="ECO:0007669"/>
    <property type="project" value="InterPro"/>
</dbReference>
<keyword evidence="4 7" id="KW-0560">Oxidoreductase</keyword>
<comment type="caution">
    <text evidence="8">The sequence shown here is derived from an EMBL/GenBank/DDBJ whole genome shotgun (WGS) entry which is preliminary data.</text>
</comment>
<dbReference type="GO" id="GO:0036199">
    <property type="term" value="F:cholest-4-en-3-one 26-monooxygenase activity"/>
    <property type="evidence" value="ECO:0007669"/>
    <property type="project" value="TreeGrafter"/>
</dbReference>
<keyword evidence="6 7" id="KW-0503">Monooxygenase</keyword>
<keyword evidence="3 7" id="KW-0479">Metal-binding</keyword>
<dbReference type="InterPro" id="IPR002397">
    <property type="entry name" value="Cyt_P450_B"/>
</dbReference>
<gene>
    <name evidence="8" type="ORF">DB30_04600</name>
</gene>
<evidence type="ECO:0000313" key="9">
    <source>
        <dbReference type="Proteomes" id="UP000031599"/>
    </source>
</evidence>
<dbReference type="PRINTS" id="PR00359">
    <property type="entry name" value="BP450"/>
</dbReference>
<keyword evidence="2 7" id="KW-0349">Heme</keyword>
<dbReference type="FunFam" id="1.10.630.10:FF:000018">
    <property type="entry name" value="Cytochrome P450 monooxygenase"/>
    <property type="match status" value="1"/>
</dbReference>
<dbReference type="RefSeq" id="WP_052546294.1">
    <property type="nucleotide sequence ID" value="NZ_JMCC02000004.1"/>
</dbReference>
<dbReference type="PANTHER" id="PTHR46696:SF4">
    <property type="entry name" value="BIOTIN BIOSYNTHESIS CYTOCHROME P450"/>
    <property type="match status" value="1"/>
</dbReference>
<evidence type="ECO:0000256" key="1">
    <source>
        <dbReference type="ARBA" id="ARBA00010617"/>
    </source>
</evidence>
<dbReference type="Pfam" id="PF00067">
    <property type="entry name" value="p450"/>
    <property type="match status" value="1"/>
</dbReference>
<comment type="similarity">
    <text evidence="1 7">Belongs to the cytochrome P450 family.</text>
</comment>
<evidence type="ECO:0000256" key="5">
    <source>
        <dbReference type="ARBA" id="ARBA00023004"/>
    </source>
</evidence>
<evidence type="ECO:0000256" key="7">
    <source>
        <dbReference type="RuleBase" id="RU000461"/>
    </source>
</evidence>
<evidence type="ECO:0000313" key="8">
    <source>
        <dbReference type="EMBL" id="KIG19135.1"/>
    </source>
</evidence>
<keyword evidence="5 7" id="KW-0408">Iron</keyword>
<evidence type="ECO:0000256" key="3">
    <source>
        <dbReference type="ARBA" id="ARBA00022723"/>
    </source>
</evidence>
<dbReference type="EMBL" id="JMCC02000004">
    <property type="protein sequence ID" value="KIG19135.1"/>
    <property type="molecule type" value="Genomic_DNA"/>
</dbReference>